<accession>A0A382E4S8</accession>
<dbReference type="SUPFAM" id="SSF143975">
    <property type="entry name" value="IlvD/EDD N-terminal domain-like"/>
    <property type="match status" value="1"/>
</dbReference>
<name>A0A382E4S8_9ZZZZ</name>
<protein>
    <recommendedName>
        <fullName evidence="2">Dihydroxy-acid dehydratase</fullName>
    </recommendedName>
</protein>
<sequence>MNMRSKEQYIGRTRSLQRAWIKGAGLTDEELQRPLIAVANTYQDFSPENVYLRQIGDVAKAGVRMAGGTP</sequence>
<dbReference type="InterPro" id="IPR037237">
    <property type="entry name" value="IlvD/EDD_N"/>
</dbReference>
<evidence type="ECO:0008006" key="2">
    <source>
        <dbReference type="Google" id="ProtNLM"/>
    </source>
</evidence>
<dbReference type="AlphaFoldDB" id="A0A382E4S8"/>
<evidence type="ECO:0000313" key="1">
    <source>
        <dbReference type="EMBL" id="SVB44867.1"/>
    </source>
</evidence>
<proteinExistence type="predicted"/>
<organism evidence="1">
    <name type="scientific">marine metagenome</name>
    <dbReference type="NCBI Taxonomy" id="408172"/>
    <lineage>
        <taxon>unclassified sequences</taxon>
        <taxon>metagenomes</taxon>
        <taxon>ecological metagenomes</taxon>
    </lineage>
</organism>
<gene>
    <name evidence="1" type="ORF">METZ01_LOCUS197721</name>
</gene>
<dbReference type="EMBL" id="UINC01042352">
    <property type="protein sequence ID" value="SVB44867.1"/>
    <property type="molecule type" value="Genomic_DNA"/>
</dbReference>
<reference evidence="1" key="1">
    <citation type="submission" date="2018-05" db="EMBL/GenBank/DDBJ databases">
        <authorList>
            <person name="Lanie J.A."/>
            <person name="Ng W.-L."/>
            <person name="Kazmierczak K.M."/>
            <person name="Andrzejewski T.M."/>
            <person name="Davidsen T.M."/>
            <person name="Wayne K.J."/>
            <person name="Tettelin H."/>
            <person name="Glass J.I."/>
            <person name="Rusch D."/>
            <person name="Podicherti R."/>
            <person name="Tsui H.-C.T."/>
            <person name="Winkler M.E."/>
        </authorList>
    </citation>
    <scope>NUCLEOTIDE SEQUENCE</scope>
</reference>